<dbReference type="PANTHER" id="PTHR11439">
    <property type="entry name" value="GAG-POL-RELATED RETROTRANSPOSON"/>
    <property type="match status" value="1"/>
</dbReference>
<evidence type="ECO:0000259" key="1">
    <source>
        <dbReference type="Pfam" id="PF07727"/>
    </source>
</evidence>
<organism evidence="2 3">
    <name type="scientific">Escallonia herrerae</name>
    <dbReference type="NCBI Taxonomy" id="1293975"/>
    <lineage>
        <taxon>Eukaryota</taxon>
        <taxon>Viridiplantae</taxon>
        <taxon>Streptophyta</taxon>
        <taxon>Embryophyta</taxon>
        <taxon>Tracheophyta</taxon>
        <taxon>Spermatophyta</taxon>
        <taxon>Magnoliopsida</taxon>
        <taxon>eudicotyledons</taxon>
        <taxon>Gunneridae</taxon>
        <taxon>Pentapetalae</taxon>
        <taxon>asterids</taxon>
        <taxon>campanulids</taxon>
        <taxon>Escalloniales</taxon>
        <taxon>Escalloniaceae</taxon>
        <taxon>Escallonia</taxon>
    </lineage>
</organism>
<dbReference type="Pfam" id="PF07727">
    <property type="entry name" value="RVT_2"/>
    <property type="match status" value="1"/>
</dbReference>
<dbReference type="InterPro" id="IPR043502">
    <property type="entry name" value="DNA/RNA_pol_sf"/>
</dbReference>
<dbReference type="InterPro" id="IPR013103">
    <property type="entry name" value="RVT_2"/>
</dbReference>
<sequence>MRRFLQRRRLWGYVSGSIKAPFHIDAAFENKEADWVAETSKIISRFSNTSLPKINQLLGSFDSAKEVWDYLVATNTVFDLASQYQIDLDLHRLRQVYLLDDYEDRRSSLLNRNLALSLAAAFAEMKSKEDVQTRKVVGTWRKVDRLFVLDHLHLPSTSIAAASTTSKTLQLWHSPLVAFAHHWSLFQMGVKNAFLNRKLTEEVYMKPPLGYPHRPHQVCHLQKALYGLKQAPRAWFSKFSYVLTQFGFASSAYDSALFCRQSDSGLEVTSHHTGYFLSQIKYASDLVSKSGISSSDIVMSPMKENREHSTLTGEPLLDPTYYKQLVGSLIYLTVTRPDITYVVHRVSQFMTAPSTIHLAGVLQILRYVQGTLSHGLHYPFTSSLQLTAYSDADWRCELVDRRSTTCFYFLLGNSLIS</sequence>
<dbReference type="AlphaFoldDB" id="A0AA88XID7"/>
<protein>
    <recommendedName>
        <fullName evidence="1">Reverse transcriptase Ty1/copia-type domain-containing protein</fullName>
    </recommendedName>
</protein>
<reference evidence="2" key="1">
    <citation type="submission" date="2022-12" db="EMBL/GenBank/DDBJ databases">
        <title>Draft genome assemblies for two species of Escallonia (Escalloniales).</title>
        <authorList>
            <person name="Chanderbali A."/>
            <person name="Dervinis C."/>
            <person name="Anghel I."/>
            <person name="Soltis D."/>
            <person name="Soltis P."/>
            <person name="Zapata F."/>
        </authorList>
    </citation>
    <scope>NUCLEOTIDE SEQUENCE</scope>
    <source>
        <strain evidence="2">UCBG64.0493</strain>
        <tissue evidence="2">Leaf</tissue>
    </source>
</reference>
<dbReference type="Proteomes" id="UP001188597">
    <property type="component" value="Unassembled WGS sequence"/>
</dbReference>
<evidence type="ECO:0000313" key="2">
    <source>
        <dbReference type="EMBL" id="KAK3039395.1"/>
    </source>
</evidence>
<dbReference type="EMBL" id="JAVXUP010000077">
    <property type="protein sequence ID" value="KAK3039395.1"/>
    <property type="molecule type" value="Genomic_DNA"/>
</dbReference>
<feature type="domain" description="Reverse transcriptase Ty1/copia-type" evidence="1">
    <location>
        <begin position="178"/>
        <end position="262"/>
    </location>
</feature>
<gene>
    <name evidence="2" type="ORF">RJ639_027644</name>
</gene>
<dbReference type="SUPFAM" id="SSF56672">
    <property type="entry name" value="DNA/RNA polymerases"/>
    <property type="match status" value="1"/>
</dbReference>
<name>A0AA88XID7_9ASTE</name>
<dbReference type="PANTHER" id="PTHR11439:SF461">
    <property type="entry name" value="OS10G0432200 PROTEIN"/>
    <property type="match status" value="1"/>
</dbReference>
<keyword evidence="3" id="KW-1185">Reference proteome</keyword>
<evidence type="ECO:0000313" key="3">
    <source>
        <dbReference type="Proteomes" id="UP001188597"/>
    </source>
</evidence>
<accession>A0AA88XID7</accession>
<comment type="caution">
    <text evidence="2">The sequence shown here is derived from an EMBL/GenBank/DDBJ whole genome shotgun (WGS) entry which is preliminary data.</text>
</comment>
<proteinExistence type="predicted"/>